<dbReference type="RefSeq" id="WP_141357643.1">
    <property type="nucleotide sequence ID" value="NZ_BAAAWM010000001.1"/>
</dbReference>
<sequence>MSTVIEARRLNGTDLGKTISFPGTEGTLRGVLHGYLTGEETTDSKKHVTALVGTETHVLEPSDKITITGRMKKPEVQP</sequence>
<gene>
    <name evidence="1" type="ORF">ANI01nite_19150</name>
</gene>
<dbReference type="Proteomes" id="UP000316242">
    <property type="component" value="Unassembled WGS sequence"/>
</dbReference>
<reference evidence="1 2" key="1">
    <citation type="submission" date="2019-06" db="EMBL/GenBank/DDBJ databases">
        <title>Whole genome shotgun sequence of Glutamicibacter nicotianae NBRC 14234.</title>
        <authorList>
            <person name="Hosoyama A."/>
            <person name="Uohara A."/>
            <person name="Ohji S."/>
            <person name="Ichikawa N."/>
        </authorList>
    </citation>
    <scope>NUCLEOTIDE SEQUENCE [LARGE SCALE GENOMIC DNA]</scope>
    <source>
        <strain evidence="1 2">NBRC 14234</strain>
    </source>
</reference>
<proteinExistence type="predicted"/>
<evidence type="ECO:0000313" key="2">
    <source>
        <dbReference type="Proteomes" id="UP000316242"/>
    </source>
</evidence>
<dbReference type="EMBL" id="BJNE01000007">
    <property type="protein sequence ID" value="GEC12712.1"/>
    <property type="molecule type" value="Genomic_DNA"/>
</dbReference>
<evidence type="ECO:0000313" key="1">
    <source>
        <dbReference type="EMBL" id="GEC12712.1"/>
    </source>
</evidence>
<name>A0ABQ0RLM9_GLUNI</name>
<organism evidence="1 2">
    <name type="scientific">Glutamicibacter nicotianae</name>
    <name type="common">Arthrobacter nicotianae</name>
    <dbReference type="NCBI Taxonomy" id="37929"/>
    <lineage>
        <taxon>Bacteria</taxon>
        <taxon>Bacillati</taxon>
        <taxon>Actinomycetota</taxon>
        <taxon>Actinomycetes</taxon>
        <taxon>Micrococcales</taxon>
        <taxon>Micrococcaceae</taxon>
        <taxon>Glutamicibacter</taxon>
    </lineage>
</organism>
<keyword evidence="2" id="KW-1185">Reference proteome</keyword>
<comment type="caution">
    <text evidence="1">The sequence shown here is derived from an EMBL/GenBank/DDBJ whole genome shotgun (WGS) entry which is preliminary data.</text>
</comment>
<protein>
    <submittedName>
        <fullName evidence="1">Uncharacterized protein</fullName>
    </submittedName>
</protein>
<accession>A0ABQ0RLM9</accession>